<dbReference type="AlphaFoldDB" id="A0AAD1DT08"/>
<proteinExistence type="predicted"/>
<protein>
    <submittedName>
        <fullName evidence="1">Uncharacterized protein</fullName>
    </submittedName>
</protein>
<gene>
    <name evidence="1" type="ORF">EG343_24080</name>
</gene>
<organism evidence="1 2">
    <name type="scientific">Chryseobacterium nakagawai</name>
    <dbReference type="NCBI Taxonomy" id="1241982"/>
    <lineage>
        <taxon>Bacteria</taxon>
        <taxon>Pseudomonadati</taxon>
        <taxon>Bacteroidota</taxon>
        <taxon>Flavobacteriia</taxon>
        <taxon>Flavobacteriales</taxon>
        <taxon>Weeksellaceae</taxon>
        <taxon>Chryseobacterium group</taxon>
        <taxon>Chryseobacterium</taxon>
    </lineage>
</organism>
<evidence type="ECO:0000313" key="2">
    <source>
        <dbReference type="Proteomes" id="UP000278288"/>
    </source>
</evidence>
<dbReference type="KEGG" id="cnk:EG343_24080"/>
<sequence length="208" mass="24484">MLYILSIQLKYNYVQSLTYEKINIIYNFIFSFINHQCIRTKSEEGDLNKNKLNDKVVVEMDLKDETRSLRLQIFLSQPNKKLQLVVSSTKIIESQYPINKKGEHNGNNIPDFIIEDGNLKMLTDINNRKSSYEFRWNQNNFELIKISRVAWDGKNTTPETEIDLLTKTKLQFQQELGSDKMLNKKTQKVKINALPKIHDLSFSDLEKY</sequence>
<dbReference type="Proteomes" id="UP000278288">
    <property type="component" value="Chromosome"/>
</dbReference>
<keyword evidence="2" id="KW-1185">Reference proteome</keyword>
<name>A0AAD1DT08_CHRNA</name>
<dbReference type="EMBL" id="CP033923">
    <property type="protein sequence ID" value="AZA93468.1"/>
    <property type="molecule type" value="Genomic_DNA"/>
</dbReference>
<reference evidence="1 2" key="1">
    <citation type="submission" date="2018-11" db="EMBL/GenBank/DDBJ databases">
        <title>Proposal to divide the Flavobacteriaceae and reorganize its genera based on Amino Acid Identity values calculated from whole genome sequences.</title>
        <authorList>
            <person name="Nicholson A.C."/>
            <person name="Gulvik C.A."/>
            <person name="Whitney A.M."/>
            <person name="Humrighouse B.W."/>
            <person name="Bell M."/>
            <person name="Holmes B."/>
            <person name="Steigerwalt A.G."/>
            <person name="Villarma A."/>
            <person name="Sheth M."/>
            <person name="Batra D."/>
            <person name="Pryor J."/>
            <person name="Bernardet J.-F."/>
            <person name="Hugo C."/>
            <person name="Kampfer P."/>
            <person name="Newman J."/>
            <person name="McQuiston J.R."/>
        </authorList>
    </citation>
    <scope>NUCLEOTIDE SEQUENCE [LARGE SCALE GENOMIC DNA]</scope>
    <source>
        <strain evidence="1 2">G0041</strain>
    </source>
</reference>
<evidence type="ECO:0000313" key="1">
    <source>
        <dbReference type="EMBL" id="AZA93468.1"/>
    </source>
</evidence>
<accession>A0AAD1DT08</accession>